<evidence type="ECO:0000313" key="2">
    <source>
        <dbReference type="EMBL" id="KAL0061057.1"/>
    </source>
</evidence>
<feature type="compositionally biased region" description="Polar residues" evidence="1">
    <location>
        <begin position="346"/>
        <end position="355"/>
    </location>
</feature>
<feature type="region of interest" description="Disordered" evidence="1">
    <location>
        <begin position="1"/>
        <end position="134"/>
    </location>
</feature>
<protein>
    <submittedName>
        <fullName evidence="2">Uncharacterized protein</fullName>
    </submittedName>
</protein>
<evidence type="ECO:0000256" key="1">
    <source>
        <dbReference type="SAM" id="MobiDB-lite"/>
    </source>
</evidence>
<name>A0ABR2ZIJ8_9AGAR</name>
<accession>A0ABR2ZIJ8</accession>
<comment type="caution">
    <text evidence="2">The sequence shown here is derived from an EMBL/GenBank/DDBJ whole genome shotgun (WGS) entry which is preliminary data.</text>
</comment>
<dbReference type="EMBL" id="JBBXMP010000149">
    <property type="protein sequence ID" value="KAL0061057.1"/>
    <property type="molecule type" value="Genomic_DNA"/>
</dbReference>
<feature type="compositionally biased region" description="Polar residues" evidence="1">
    <location>
        <begin position="322"/>
        <end position="335"/>
    </location>
</feature>
<sequence length="595" mass="66226">MSGRKRKNGSSKSQGQPEKKARASNIGERSPPDLDPRETSSLPQNEGPGGNGKLDCVPMDVDVLSTDLLAPPKQLQTRSGTSKKTIPPRDPLPKRSTRNQNPRQFVAPQTRRTSEQVAADEQRKEEEEEARQKQIAQWKELATMFINEVAARTREEVSMPDVCPSSPVSILDENGTDPFENSEPSEDDVDAPPPKRCHPKTKKGRGEVRAMAEEDERDAEIKLLQEEVKRLKSRREGTESATKAKVNMSSTKKTSVPPGIAPTYRKQTQGPHRNDKENPVLGGLDDEDASGERSTGKKQTIKLIERPQPIPIESDTSDSENDISISATSQIQTPAPKSKSARNHKSTLPVSSTPPSAVKATKKLNLPLWAEKKNRWKTTFLDTLYAKYFADTEPFANYRKGEQQFLVTVQACAELVYPDEEYTVTGHRDDEIYHAAYDRVNEKQGFIGRTADSEVKKYFEKAEFKNNPQRIKKFAVWGSSPDGFGICSNPTPRTCKFKPGQPGYIQPRGVCLSEMMVNVVSTLLKYSANSVQDFGHPVGLVALAATAITRAFKMYVATGMRDKQANHIGNFSESEYGDVVASYINRMILKFTNNH</sequence>
<feature type="compositionally biased region" description="Polar residues" evidence="1">
    <location>
        <begin position="74"/>
        <end position="84"/>
    </location>
</feature>
<reference evidence="2 3" key="1">
    <citation type="submission" date="2024-05" db="EMBL/GenBank/DDBJ databases">
        <title>A draft genome resource for the thread blight pathogen Marasmius tenuissimus strain MS-2.</title>
        <authorList>
            <person name="Yulfo-Soto G.E."/>
            <person name="Baruah I.K."/>
            <person name="Amoako-Attah I."/>
            <person name="Bukari Y."/>
            <person name="Meinhardt L.W."/>
            <person name="Bailey B.A."/>
            <person name="Cohen S.P."/>
        </authorList>
    </citation>
    <scope>NUCLEOTIDE SEQUENCE [LARGE SCALE GENOMIC DNA]</scope>
    <source>
        <strain evidence="2 3">MS-2</strain>
    </source>
</reference>
<feature type="region of interest" description="Disordered" evidence="1">
    <location>
        <begin position="230"/>
        <end position="357"/>
    </location>
</feature>
<proteinExistence type="predicted"/>
<organism evidence="2 3">
    <name type="scientific">Marasmius tenuissimus</name>
    <dbReference type="NCBI Taxonomy" id="585030"/>
    <lineage>
        <taxon>Eukaryota</taxon>
        <taxon>Fungi</taxon>
        <taxon>Dikarya</taxon>
        <taxon>Basidiomycota</taxon>
        <taxon>Agaricomycotina</taxon>
        <taxon>Agaricomycetes</taxon>
        <taxon>Agaricomycetidae</taxon>
        <taxon>Agaricales</taxon>
        <taxon>Marasmiineae</taxon>
        <taxon>Marasmiaceae</taxon>
        <taxon>Marasmius</taxon>
    </lineage>
</organism>
<dbReference type="Proteomes" id="UP001437256">
    <property type="component" value="Unassembled WGS sequence"/>
</dbReference>
<keyword evidence="3" id="KW-1185">Reference proteome</keyword>
<evidence type="ECO:0000313" key="3">
    <source>
        <dbReference type="Proteomes" id="UP001437256"/>
    </source>
</evidence>
<feature type="region of interest" description="Disordered" evidence="1">
    <location>
        <begin position="153"/>
        <end position="216"/>
    </location>
</feature>
<gene>
    <name evidence="2" type="ORF">AAF712_012119</name>
</gene>